<evidence type="ECO:0000313" key="2">
    <source>
        <dbReference type="Proteomes" id="UP000789901"/>
    </source>
</evidence>
<dbReference type="EMBL" id="CAJVQB010056242">
    <property type="protein sequence ID" value="CAG8837589.1"/>
    <property type="molecule type" value="Genomic_DNA"/>
</dbReference>
<protein>
    <submittedName>
        <fullName evidence="1">43738_t:CDS:1</fullName>
    </submittedName>
</protein>
<feature type="non-terminal residue" evidence="1">
    <location>
        <position position="1"/>
    </location>
</feature>
<gene>
    <name evidence="1" type="ORF">GMARGA_LOCUS33566</name>
</gene>
<name>A0ABN7WPS3_GIGMA</name>
<accession>A0ABN7WPS3</accession>
<proteinExistence type="predicted"/>
<dbReference type="Proteomes" id="UP000789901">
    <property type="component" value="Unassembled WGS sequence"/>
</dbReference>
<keyword evidence="2" id="KW-1185">Reference proteome</keyword>
<organism evidence="1 2">
    <name type="scientific">Gigaspora margarita</name>
    <dbReference type="NCBI Taxonomy" id="4874"/>
    <lineage>
        <taxon>Eukaryota</taxon>
        <taxon>Fungi</taxon>
        <taxon>Fungi incertae sedis</taxon>
        <taxon>Mucoromycota</taxon>
        <taxon>Glomeromycotina</taxon>
        <taxon>Glomeromycetes</taxon>
        <taxon>Diversisporales</taxon>
        <taxon>Gigasporaceae</taxon>
        <taxon>Gigaspora</taxon>
    </lineage>
</organism>
<sequence>LPIKEDILLEDELNNNDSFFVSDNDALYNSNSDENIMNNEEMDYEKIEMIYETMDGEKMEMLYEAMNDERIYDAIEID</sequence>
<evidence type="ECO:0000313" key="1">
    <source>
        <dbReference type="EMBL" id="CAG8837589.1"/>
    </source>
</evidence>
<reference evidence="1 2" key="1">
    <citation type="submission" date="2021-06" db="EMBL/GenBank/DDBJ databases">
        <authorList>
            <person name="Kallberg Y."/>
            <person name="Tangrot J."/>
            <person name="Rosling A."/>
        </authorList>
    </citation>
    <scope>NUCLEOTIDE SEQUENCE [LARGE SCALE GENOMIC DNA]</scope>
    <source>
        <strain evidence="1 2">120-4 pot B 10/14</strain>
    </source>
</reference>
<comment type="caution">
    <text evidence="1">The sequence shown here is derived from an EMBL/GenBank/DDBJ whole genome shotgun (WGS) entry which is preliminary data.</text>
</comment>